<organism evidence="1 2">
    <name type="scientific">Linum trigynum</name>
    <dbReference type="NCBI Taxonomy" id="586398"/>
    <lineage>
        <taxon>Eukaryota</taxon>
        <taxon>Viridiplantae</taxon>
        <taxon>Streptophyta</taxon>
        <taxon>Embryophyta</taxon>
        <taxon>Tracheophyta</taxon>
        <taxon>Spermatophyta</taxon>
        <taxon>Magnoliopsida</taxon>
        <taxon>eudicotyledons</taxon>
        <taxon>Gunneridae</taxon>
        <taxon>Pentapetalae</taxon>
        <taxon>rosids</taxon>
        <taxon>fabids</taxon>
        <taxon>Malpighiales</taxon>
        <taxon>Linaceae</taxon>
        <taxon>Linum</taxon>
    </lineage>
</organism>
<keyword evidence="2" id="KW-1185">Reference proteome</keyword>
<sequence length="109" mass="12656">MHRISLARIESRRDGGEVLGEDLEVHNLSSNRIPNFFPTTRSTMRRRTPPNSTSSIWRYYPVSVSDSHPIRCDETQFEELPKLQITGIELPRQGFRPSERNKEIDLSDC</sequence>
<reference evidence="1 2" key="1">
    <citation type="submission" date="2024-04" db="EMBL/GenBank/DDBJ databases">
        <authorList>
            <person name="Fracassetti M."/>
        </authorList>
    </citation>
    <scope>NUCLEOTIDE SEQUENCE [LARGE SCALE GENOMIC DNA]</scope>
</reference>
<protein>
    <submittedName>
        <fullName evidence="1">Uncharacterized protein</fullName>
    </submittedName>
</protein>
<evidence type="ECO:0000313" key="2">
    <source>
        <dbReference type="Proteomes" id="UP001497516"/>
    </source>
</evidence>
<dbReference type="Proteomes" id="UP001497516">
    <property type="component" value="Chromosome 5"/>
</dbReference>
<accession>A0AAV2EUE0</accession>
<dbReference type="AlphaFoldDB" id="A0AAV2EUE0"/>
<proteinExistence type="predicted"/>
<gene>
    <name evidence="1" type="ORF">LTRI10_LOCUS30204</name>
</gene>
<dbReference type="EMBL" id="OZ034818">
    <property type="protein sequence ID" value="CAL1389338.1"/>
    <property type="molecule type" value="Genomic_DNA"/>
</dbReference>
<evidence type="ECO:0000313" key="1">
    <source>
        <dbReference type="EMBL" id="CAL1389338.1"/>
    </source>
</evidence>
<name>A0AAV2EUE0_9ROSI</name>